<evidence type="ECO:0000259" key="2">
    <source>
        <dbReference type="SMART" id="SM00646"/>
    </source>
</evidence>
<sequence length="278" mass="31451">MEYLIALDDGHGMSTAGKRTPYISSLNRFIKENEFNRKVVNNLEEELNRSGLKTVLVAPGDEDTPLSTRVSRANQAKADAYISVHYNAYDGSFSSPAPSGIELFVYPGHLNREAGRLAESIGNHLKKGTSQHYRGIKEADFQVLRTTSMPAVLTENGFMDNLDEALYMIKPEFQKEVAREHAQGICDFFRVPYVSDSAKRKPSYVGRRVESIYDGRLRFYHHPSWSDRSLAGYLEKGYGFPVILSKLSVDGYFQYEVENSKGARYYVTASNKYVRVVN</sequence>
<dbReference type="EMBL" id="JBHTBY010000001">
    <property type="protein sequence ID" value="MFC7319949.1"/>
    <property type="molecule type" value="Genomic_DNA"/>
</dbReference>
<dbReference type="SUPFAM" id="SSF53187">
    <property type="entry name" value="Zn-dependent exopeptidases"/>
    <property type="match status" value="1"/>
</dbReference>
<comment type="caution">
    <text evidence="3">The sequence shown here is derived from an EMBL/GenBank/DDBJ whole genome shotgun (WGS) entry which is preliminary data.</text>
</comment>
<evidence type="ECO:0000313" key="4">
    <source>
        <dbReference type="Proteomes" id="UP001596494"/>
    </source>
</evidence>
<accession>A0ABW2K1A0</accession>
<dbReference type="RefSeq" id="WP_289215692.1">
    <property type="nucleotide sequence ID" value="NZ_JAPVRC010000003.1"/>
</dbReference>
<proteinExistence type="predicted"/>
<dbReference type="Gene3D" id="3.40.630.40">
    <property type="entry name" value="Zn-dependent exopeptidases"/>
    <property type="match status" value="1"/>
</dbReference>
<dbReference type="Pfam" id="PF01520">
    <property type="entry name" value="Amidase_3"/>
    <property type="match status" value="1"/>
</dbReference>
<protein>
    <submittedName>
        <fullName evidence="3">N-acetylmuramoyl-L-alanine amidase</fullName>
    </submittedName>
</protein>
<reference evidence="4" key="1">
    <citation type="journal article" date="2019" name="Int. J. Syst. Evol. Microbiol.">
        <title>The Global Catalogue of Microorganisms (GCM) 10K type strain sequencing project: providing services to taxonomists for standard genome sequencing and annotation.</title>
        <authorList>
            <consortium name="The Broad Institute Genomics Platform"/>
            <consortium name="The Broad Institute Genome Sequencing Center for Infectious Disease"/>
            <person name="Wu L."/>
            <person name="Ma J."/>
        </authorList>
    </citation>
    <scope>NUCLEOTIDE SEQUENCE [LARGE SCALE GENOMIC DNA]</scope>
    <source>
        <strain evidence="4">CCUG 73951</strain>
    </source>
</reference>
<dbReference type="InterPro" id="IPR050695">
    <property type="entry name" value="N-acetylmuramoyl_amidase_3"/>
</dbReference>
<feature type="domain" description="MurNAc-LAA" evidence="2">
    <location>
        <begin position="70"/>
        <end position="186"/>
    </location>
</feature>
<dbReference type="InterPro" id="IPR002508">
    <property type="entry name" value="MurNAc-LAA_cat"/>
</dbReference>
<gene>
    <name evidence="3" type="ORF">ACFQMN_03495</name>
</gene>
<dbReference type="CDD" id="cd02696">
    <property type="entry name" value="MurNAc-LAA"/>
    <property type="match status" value="1"/>
</dbReference>
<dbReference type="Proteomes" id="UP001596494">
    <property type="component" value="Unassembled WGS sequence"/>
</dbReference>
<dbReference type="PANTHER" id="PTHR30404:SF0">
    <property type="entry name" value="N-ACETYLMURAMOYL-L-ALANINE AMIDASE AMIC"/>
    <property type="match status" value="1"/>
</dbReference>
<dbReference type="PANTHER" id="PTHR30404">
    <property type="entry name" value="N-ACETYLMURAMOYL-L-ALANINE AMIDASE"/>
    <property type="match status" value="1"/>
</dbReference>
<organism evidence="3 4">
    <name type="scientific">Halobacillus campisalis</name>
    <dbReference type="NCBI Taxonomy" id="435909"/>
    <lineage>
        <taxon>Bacteria</taxon>
        <taxon>Bacillati</taxon>
        <taxon>Bacillota</taxon>
        <taxon>Bacilli</taxon>
        <taxon>Bacillales</taxon>
        <taxon>Bacillaceae</taxon>
        <taxon>Halobacillus</taxon>
    </lineage>
</organism>
<evidence type="ECO:0000313" key="3">
    <source>
        <dbReference type="EMBL" id="MFC7319949.1"/>
    </source>
</evidence>
<name>A0ABW2K1A0_9BACI</name>
<keyword evidence="1" id="KW-0378">Hydrolase</keyword>
<keyword evidence="4" id="KW-1185">Reference proteome</keyword>
<evidence type="ECO:0000256" key="1">
    <source>
        <dbReference type="ARBA" id="ARBA00022801"/>
    </source>
</evidence>
<dbReference type="SMART" id="SM00646">
    <property type="entry name" value="Ami_3"/>
    <property type="match status" value="1"/>
</dbReference>